<keyword evidence="4" id="KW-1185">Reference proteome</keyword>
<evidence type="ECO:0000313" key="4">
    <source>
        <dbReference type="Proteomes" id="UP000680865"/>
    </source>
</evidence>
<dbReference type="EMBL" id="BOQP01000052">
    <property type="protein sequence ID" value="GIM82796.1"/>
    <property type="molecule type" value="Genomic_DNA"/>
</dbReference>
<gene>
    <name evidence="3" type="ORF">Aco04nite_83310</name>
</gene>
<feature type="transmembrane region" description="Helical" evidence="1">
    <location>
        <begin position="20"/>
        <end position="37"/>
    </location>
</feature>
<dbReference type="InterPro" id="IPR049790">
    <property type="entry name" value="Rv3655c/TadE"/>
</dbReference>
<organism evidence="3 4">
    <name type="scientific">Winogradskya consettensis</name>
    <dbReference type="NCBI Taxonomy" id="113560"/>
    <lineage>
        <taxon>Bacteria</taxon>
        <taxon>Bacillati</taxon>
        <taxon>Actinomycetota</taxon>
        <taxon>Actinomycetes</taxon>
        <taxon>Micromonosporales</taxon>
        <taxon>Micromonosporaceae</taxon>
        <taxon>Winogradskya</taxon>
    </lineage>
</organism>
<dbReference type="NCBIfam" id="NF041390">
    <property type="entry name" value="TadE_Rv3655c"/>
    <property type="match status" value="1"/>
</dbReference>
<evidence type="ECO:0000259" key="2">
    <source>
        <dbReference type="Pfam" id="PF07811"/>
    </source>
</evidence>
<protein>
    <recommendedName>
        <fullName evidence="2">TadE-like domain-containing protein</fullName>
    </recommendedName>
</protein>
<feature type="domain" description="TadE-like" evidence="2">
    <location>
        <begin position="8"/>
        <end position="49"/>
    </location>
</feature>
<keyword evidence="1" id="KW-0812">Transmembrane</keyword>
<reference evidence="3" key="1">
    <citation type="submission" date="2021-03" db="EMBL/GenBank/DDBJ databases">
        <title>Whole genome shotgun sequence of Actinoplanes consettensis NBRC 14913.</title>
        <authorList>
            <person name="Komaki H."/>
            <person name="Tamura T."/>
        </authorList>
    </citation>
    <scope>NUCLEOTIDE SEQUENCE</scope>
    <source>
        <strain evidence="3">NBRC 14913</strain>
    </source>
</reference>
<sequence>MSVRQDRGSFTVELAGGLPALMLLLLFGLTAISAVTARGRCVDAAREGAIIEARGGPGADRAAGIAPPGATITITPDAADPANSVTVTVEAPIPVLGGSLPRLTVRARAVAAREPVIYA</sequence>
<name>A0A919W134_9ACTN</name>
<dbReference type="InterPro" id="IPR012495">
    <property type="entry name" value="TadE-like_dom"/>
</dbReference>
<dbReference type="RefSeq" id="WP_244876679.1">
    <property type="nucleotide sequence ID" value="NZ_BAAATW010000006.1"/>
</dbReference>
<accession>A0A919W134</accession>
<dbReference type="AlphaFoldDB" id="A0A919W134"/>
<proteinExistence type="predicted"/>
<dbReference type="Pfam" id="PF07811">
    <property type="entry name" value="TadE"/>
    <property type="match status" value="1"/>
</dbReference>
<keyword evidence="1" id="KW-0472">Membrane</keyword>
<dbReference type="Proteomes" id="UP000680865">
    <property type="component" value="Unassembled WGS sequence"/>
</dbReference>
<keyword evidence="1" id="KW-1133">Transmembrane helix</keyword>
<evidence type="ECO:0000256" key="1">
    <source>
        <dbReference type="SAM" id="Phobius"/>
    </source>
</evidence>
<comment type="caution">
    <text evidence="3">The sequence shown here is derived from an EMBL/GenBank/DDBJ whole genome shotgun (WGS) entry which is preliminary data.</text>
</comment>
<evidence type="ECO:0000313" key="3">
    <source>
        <dbReference type="EMBL" id="GIM82796.1"/>
    </source>
</evidence>